<sequence>MVGQLIKENAHWLCAFARTKSSKKCKKFIRKASTGQLLELVEICLNLVASRFRLTTRQKKRLMPYVNTVRRMSRARSERGARRVLVQKGAGFGGLFAAL</sequence>
<name>A0ABD2I664_HETSC</name>
<evidence type="ECO:0000313" key="2">
    <source>
        <dbReference type="Proteomes" id="UP001620645"/>
    </source>
</evidence>
<gene>
    <name evidence="1" type="ORF">niasHS_016338</name>
</gene>
<proteinExistence type="predicted"/>
<reference evidence="1 2" key="1">
    <citation type="submission" date="2024-10" db="EMBL/GenBank/DDBJ databases">
        <authorList>
            <person name="Kim D."/>
        </authorList>
    </citation>
    <scope>NUCLEOTIDE SEQUENCE [LARGE SCALE GENOMIC DNA]</scope>
    <source>
        <strain evidence="1">Taebaek</strain>
    </source>
</reference>
<accession>A0ABD2I664</accession>
<comment type="caution">
    <text evidence="1">The sequence shown here is derived from an EMBL/GenBank/DDBJ whole genome shotgun (WGS) entry which is preliminary data.</text>
</comment>
<organism evidence="1 2">
    <name type="scientific">Heterodera schachtii</name>
    <name type="common">Sugarbeet cyst nematode worm</name>
    <name type="synonym">Tylenchus schachtii</name>
    <dbReference type="NCBI Taxonomy" id="97005"/>
    <lineage>
        <taxon>Eukaryota</taxon>
        <taxon>Metazoa</taxon>
        <taxon>Ecdysozoa</taxon>
        <taxon>Nematoda</taxon>
        <taxon>Chromadorea</taxon>
        <taxon>Rhabditida</taxon>
        <taxon>Tylenchina</taxon>
        <taxon>Tylenchomorpha</taxon>
        <taxon>Tylenchoidea</taxon>
        <taxon>Heteroderidae</taxon>
        <taxon>Heteroderinae</taxon>
        <taxon>Heterodera</taxon>
    </lineage>
</organism>
<dbReference type="Proteomes" id="UP001620645">
    <property type="component" value="Unassembled WGS sequence"/>
</dbReference>
<evidence type="ECO:0000313" key="1">
    <source>
        <dbReference type="EMBL" id="KAL3071663.1"/>
    </source>
</evidence>
<keyword evidence="2" id="KW-1185">Reference proteome</keyword>
<protein>
    <submittedName>
        <fullName evidence="1">Uncharacterized protein</fullName>
    </submittedName>
</protein>
<dbReference type="EMBL" id="JBICCN010000389">
    <property type="protein sequence ID" value="KAL3071663.1"/>
    <property type="molecule type" value="Genomic_DNA"/>
</dbReference>
<dbReference type="AlphaFoldDB" id="A0ABD2I664"/>